<reference evidence="2" key="1">
    <citation type="journal article" name="BMC Genomics">
        <title>Long-read sequencing and de novo genome assembly of marine medaka (Oryzias melastigma).</title>
        <authorList>
            <person name="Liang P."/>
            <person name="Saqib H.S.A."/>
            <person name="Ni X."/>
            <person name="Shen Y."/>
        </authorList>
    </citation>
    <scope>NUCLEOTIDE SEQUENCE</scope>
    <source>
        <strain evidence="2">Bigg-433</strain>
    </source>
</reference>
<dbReference type="EMBL" id="WKFB01000340">
    <property type="protein sequence ID" value="KAF6726209.1"/>
    <property type="molecule type" value="Genomic_DNA"/>
</dbReference>
<feature type="compositionally biased region" description="Basic residues" evidence="1">
    <location>
        <begin position="51"/>
        <end position="62"/>
    </location>
</feature>
<protein>
    <submittedName>
        <fullName evidence="2">Uncharacterized protein</fullName>
    </submittedName>
</protein>
<name>A0A834F9P2_ORYME</name>
<proteinExistence type="predicted"/>
<feature type="compositionally biased region" description="Polar residues" evidence="1">
    <location>
        <begin position="13"/>
        <end position="23"/>
    </location>
</feature>
<sequence length="80" mass="8907">MGADQRRCKLEAPQTSPSKSANQAPDLWSRLGPSREPAASSCPVFSSQVKNRTKKQLQKQRKKPSETEADLLFLLISSQH</sequence>
<dbReference type="Proteomes" id="UP000646548">
    <property type="component" value="Unassembled WGS sequence"/>
</dbReference>
<dbReference type="AlphaFoldDB" id="A0A834F9P2"/>
<accession>A0A834F9P2</accession>
<organism evidence="2 3">
    <name type="scientific">Oryzias melastigma</name>
    <name type="common">Marine medaka</name>
    <dbReference type="NCBI Taxonomy" id="30732"/>
    <lineage>
        <taxon>Eukaryota</taxon>
        <taxon>Metazoa</taxon>
        <taxon>Chordata</taxon>
        <taxon>Craniata</taxon>
        <taxon>Vertebrata</taxon>
        <taxon>Euteleostomi</taxon>
        <taxon>Actinopterygii</taxon>
        <taxon>Neopterygii</taxon>
        <taxon>Teleostei</taxon>
        <taxon>Neoteleostei</taxon>
        <taxon>Acanthomorphata</taxon>
        <taxon>Ovalentaria</taxon>
        <taxon>Atherinomorphae</taxon>
        <taxon>Beloniformes</taxon>
        <taxon>Adrianichthyidae</taxon>
        <taxon>Oryziinae</taxon>
        <taxon>Oryzias</taxon>
    </lineage>
</organism>
<feature type="region of interest" description="Disordered" evidence="1">
    <location>
        <begin position="1"/>
        <end position="66"/>
    </location>
</feature>
<evidence type="ECO:0000256" key="1">
    <source>
        <dbReference type="SAM" id="MobiDB-lite"/>
    </source>
</evidence>
<feature type="compositionally biased region" description="Basic and acidic residues" evidence="1">
    <location>
        <begin position="1"/>
        <end position="10"/>
    </location>
</feature>
<gene>
    <name evidence="2" type="ORF">FQA47_021258</name>
</gene>
<evidence type="ECO:0000313" key="2">
    <source>
        <dbReference type="EMBL" id="KAF6726209.1"/>
    </source>
</evidence>
<evidence type="ECO:0000313" key="3">
    <source>
        <dbReference type="Proteomes" id="UP000646548"/>
    </source>
</evidence>
<comment type="caution">
    <text evidence="2">The sequence shown here is derived from an EMBL/GenBank/DDBJ whole genome shotgun (WGS) entry which is preliminary data.</text>
</comment>